<dbReference type="AlphaFoldDB" id="A0A366HWE4"/>
<dbReference type="SMART" id="SM00052">
    <property type="entry name" value="EAL"/>
    <property type="match status" value="1"/>
</dbReference>
<keyword evidence="6" id="KW-0378">Hydrolase</keyword>
<reference evidence="12 13" key="1">
    <citation type="submission" date="2018-06" db="EMBL/GenBank/DDBJ databases">
        <title>Genomic Encyclopedia of Type Strains, Phase IV (KMG-IV): sequencing the most valuable type-strain genomes for metagenomic binning, comparative biology and taxonomic classification.</title>
        <authorList>
            <person name="Goeker M."/>
        </authorList>
    </citation>
    <scope>NUCLEOTIDE SEQUENCE [LARGE SCALE GENOMIC DNA]</scope>
    <source>
        <strain evidence="12 13">DSM 30166</strain>
    </source>
</reference>
<dbReference type="RefSeq" id="WP_113869508.1">
    <property type="nucleotide sequence ID" value="NZ_AGJP01000001.1"/>
</dbReference>
<dbReference type="OrthoDB" id="675397at2"/>
<dbReference type="SUPFAM" id="SSF141868">
    <property type="entry name" value="EAL domain-like"/>
    <property type="match status" value="1"/>
</dbReference>
<evidence type="ECO:0000256" key="7">
    <source>
        <dbReference type="ARBA" id="ARBA00022989"/>
    </source>
</evidence>
<evidence type="ECO:0000256" key="5">
    <source>
        <dbReference type="ARBA" id="ARBA00022692"/>
    </source>
</evidence>
<feature type="transmembrane region" description="Helical" evidence="10">
    <location>
        <begin position="240"/>
        <end position="260"/>
    </location>
</feature>
<dbReference type="InterPro" id="IPR050706">
    <property type="entry name" value="Cyclic-di-GMP_PDE-like"/>
</dbReference>
<comment type="subcellular location">
    <subcellularLocation>
        <location evidence="1">Cell membrane</location>
        <topology evidence="1">Multi-pass membrane protein</topology>
    </subcellularLocation>
</comment>
<sequence>MKLIKGERQYKGLPLLVAVVLPLLLGLLFTFVESRVMVKRDLESTALISLHHAENISRQAWSMIDHLQRFKGQRCDQIAMELQRLDATFSYFQTIGVIQDSNIYCSSTFGDVNTSMAALLQYPLPTTRPEKWSVSIANTVTVKNRPGVLFAHMPSTGYGAYVMIDAQYMIDLMLAVGDARGYQITLTVDNGYPIQAGPTIPLEFGVFSTFEIEMQSEQFPISIRVIAPKTESVRSWKRTFSTFLPMALMLSLFFTAAIWYRQKRKLLFRDEIRKGIDKGEFSVYYQPIYDITSQSCIGVEALMRWRRSNEQWIKPDIFIAAAETEGMIIPLTRHLFKMVTEDVTRWCVTPGFHLGLNVAAEHLQHPDFIADVNAFKETISSHQLSITLELTERSLISNGPEVIQRLHQLQANGFMIAIDDFGTGHCSLSYLQNFPLDYLKVDRGFISAISSLDEEAPILDAIINLSHRMNLKIFAEGVETLQQLTYLRQRGVVYMQGFLYAKPMDNDSLNVWLHYNGHKPLEALIMNPPDDQQR</sequence>
<keyword evidence="3" id="KW-1003">Cell membrane</keyword>
<dbReference type="Proteomes" id="UP000253046">
    <property type="component" value="Unassembled WGS sequence"/>
</dbReference>
<gene>
    <name evidence="12" type="ORF">DES54_1634</name>
</gene>
<dbReference type="Pfam" id="PF12792">
    <property type="entry name" value="CSS-motif"/>
    <property type="match status" value="1"/>
</dbReference>
<dbReference type="InterPro" id="IPR024744">
    <property type="entry name" value="CSS-motif_dom"/>
</dbReference>
<dbReference type="Gene3D" id="3.20.20.450">
    <property type="entry name" value="EAL domain"/>
    <property type="match status" value="1"/>
</dbReference>
<feature type="transmembrane region" description="Helical" evidence="10">
    <location>
        <begin position="12"/>
        <end position="32"/>
    </location>
</feature>
<dbReference type="CDD" id="cd01948">
    <property type="entry name" value="EAL"/>
    <property type="match status" value="1"/>
</dbReference>
<evidence type="ECO:0000256" key="6">
    <source>
        <dbReference type="ARBA" id="ARBA00022801"/>
    </source>
</evidence>
<dbReference type="InterPro" id="IPR001633">
    <property type="entry name" value="EAL_dom"/>
</dbReference>
<feature type="domain" description="EAL" evidence="11">
    <location>
        <begin position="265"/>
        <end position="517"/>
    </location>
</feature>
<keyword evidence="8 10" id="KW-0472">Membrane</keyword>
<evidence type="ECO:0000256" key="8">
    <source>
        <dbReference type="ARBA" id="ARBA00023136"/>
    </source>
</evidence>
<dbReference type="EMBL" id="QNRY01000063">
    <property type="protein sequence ID" value="RBP57554.1"/>
    <property type="molecule type" value="Genomic_DNA"/>
</dbReference>
<dbReference type="InterPro" id="IPR035919">
    <property type="entry name" value="EAL_sf"/>
</dbReference>
<dbReference type="EC" id="3.1.4.52" evidence="2"/>
<evidence type="ECO:0000256" key="10">
    <source>
        <dbReference type="SAM" id="Phobius"/>
    </source>
</evidence>
<dbReference type="Pfam" id="PF00563">
    <property type="entry name" value="EAL"/>
    <property type="match status" value="1"/>
</dbReference>
<keyword evidence="4" id="KW-0973">c-di-GMP</keyword>
<keyword evidence="13" id="KW-1185">Reference proteome</keyword>
<evidence type="ECO:0000313" key="13">
    <source>
        <dbReference type="Proteomes" id="UP000253046"/>
    </source>
</evidence>
<protein>
    <recommendedName>
        <fullName evidence="2">cyclic-guanylate-specific phosphodiesterase</fullName>
        <ecNumber evidence="2">3.1.4.52</ecNumber>
    </recommendedName>
</protein>
<dbReference type="PANTHER" id="PTHR33121">
    <property type="entry name" value="CYCLIC DI-GMP PHOSPHODIESTERASE PDEF"/>
    <property type="match status" value="1"/>
</dbReference>
<accession>A0A366HWE4</accession>
<evidence type="ECO:0000256" key="9">
    <source>
        <dbReference type="ARBA" id="ARBA00034290"/>
    </source>
</evidence>
<organism evidence="12 13">
    <name type="scientific">Brenneria salicis ATCC 15712 = DSM 30166</name>
    <dbReference type="NCBI Taxonomy" id="714314"/>
    <lineage>
        <taxon>Bacteria</taxon>
        <taxon>Pseudomonadati</taxon>
        <taxon>Pseudomonadota</taxon>
        <taxon>Gammaproteobacteria</taxon>
        <taxon>Enterobacterales</taxon>
        <taxon>Pectobacteriaceae</taxon>
        <taxon>Brenneria</taxon>
    </lineage>
</organism>
<dbReference type="PROSITE" id="PS50883">
    <property type="entry name" value="EAL"/>
    <property type="match status" value="1"/>
</dbReference>
<evidence type="ECO:0000313" key="12">
    <source>
        <dbReference type="EMBL" id="RBP57554.1"/>
    </source>
</evidence>
<evidence type="ECO:0000256" key="2">
    <source>
        <dbReference type="ARBA" id="ARBA00012282"/>
    </source>
</evidence>
<evidence type="ECO:0000256" key="1">
    <source>
        <dbReference type="ARBA" id="ARBA00004651"/>
    </source>
</evidence>
<proteinExistence type="predicted"/>
<keyword evidence="7 10" id="KW-1133">Transmembrane helix</keyword>
<comment type="catalytic activity">
    <reaction evidence="9">
        <text>3',3'-c-di-GMP + H2O = 5'-phosphoguanylyl(3'-&gt;5')guanosine + H(+)</text>
        <dbReference type="Rhea" id="RHEA:24902"/>
        <dbReference type="ChEBI" id="CHEBI:15377"/>
        <dbReference type="ChEBI" id="CHEBI:15378"/>
        <dbReference type="ChEBI" id="CHEBI:58754"/>
        <dbReference type="ChEBI" id="CHEBI:58805"/>
        <dbReference type="EC" id="3.1.4.52"/>
    </reaction>
</comment>
<dbReference type="GO" id="GO:0005886">
    <property type="term" value="C:plasma membrane"/>
    <property type="evidence" value="ECO:0007669"/>
    <property type="project" value="UniProtKB-SubCell"/>
</dbReference>
<evidence type="ECO:0000256" key="4">
    <source>
        <dbReference type="ARBA" id="ARBA00022636"/>
    </source>
</evidence>
<dbReference type="PANTHER" id="PTHR33121:SF81">
    <property type="entry name" value="CYCLIC DI-GMP PHOSPHODIESTERASE PDEB-RELATED"/>
    <property type="match status" value="1"/>
</dbReference>
<comment type="caution">
    <text evidence="12">The sequence shown here is derived from an EMBL/GenBank/DDBJ whole genome shotgun (WGS) entry which is preliminary data.</text>
</comment>
<name>A0A366HWE4_9GAMM</name>
<dbReference type="GO" id="GO:0071111">
    <property type="term" value="F:cyclic-guanylate-specific phosphodiesterase activity"/>
    <property type="evidence" value="ECO:0007669"/>
    <property type="project" value="UniProtKB-EC"/>
</dbReference>
<keyword evidence="5 10" id="KW-0812">Transmembrane</keyword>
<evidence type="ECO:0000256" key="3">
    <source>
        <dbReference type="ARBA" id="ARBA00022475"/>
    </source>
</evidence>
<evidence type="ECO:0000259" key="11">
    <source>
        <dbReference type="PROSITE" id="PS50883"/>
    </source>
</evidence>